<reference evidence="1 2" key="1">
    <citation type="journal article" date="2015" name="Int. J. Syst. Evol. Microbiol.">
        <title>Amycolatopsis rhabdoformis sp. nov., an actinomycete isolated from a tropical forest soil.</title>
        <authorList>
            <person name="Souza W.R."/>
            <person name="Silva R.E."/>
            <person name="Goodfellow M."/>
            <person name="Busarakam K."/>
            <person name="Figueiro F.S."/>
            <person name="Ferreira D."/>
            <person name="Rodrigues-Filho E."/>
            <person name="Moraes L.A.B."/>
            <person name="Zucchi T.D."/>
        </authorList>
    </citation>
    <scope>NUCLEOTIDE SEQUENCE [LARGE SCALE GENOMIC DNA]</scope>
    <source>
        <strain evidence="1 2">NCIMB 14900</strain>
    </source>
</reference>
<gene>
    <name evidence="1" type="ORF">VSH64_25130</name>
</gene>
<dbReference type="Pfam" id="PF18855">
    <property type="entry name" value="baeRF_family11"/>
    <property type="match status" value="1"/>
</dbReference>
<dbReference type="Proteomes" id="UP001330812">
    <property type="component" value="Chromosome"/>
</dbReference>
<name>A0ABZ1HV10_9PSEU</name>
<keyword evidence="2" id="KW-1185">Reference proteome</keyword>
<organism evidence="1 2">
    <name type="scientific">Amycolatopsis rhabdoformis</name>
    <dbReference type="NCBI Taxonomy" id="1448059"/>
    <lineage>
        <taxon>Bacteria</taxon>
        <taxon>Bacillati</taxon>
        <taxon>Actinomycetota</taxon>
        <taxon>Actinomycetes</taxon>
        <taxon>Pseudonocardiales</taxon>
        <taxon>Pseudonocardiaceae</taxon>
        <taxon>Amycolatopsis</taxon>
    </lineage>
</organism>
<dbReference type="EMBL" id="CP142149">
    <property type="protein sequence ID" value="WSE26160.1"/>
    <property type="molecule type" value="Genomic_DNA"/>
</dbReference>
<evidence type="ECO:0000313" key="2">
    <source>
        <dbReference type="Proteomes" id="UP001330812"/>
    </source>
</evidence>
<dbReference type="InterPro" id="IPR041638">
    <property type="entry name" value="BaeRF_family11"/>
</dbReference>
<dbReference type="RefSeq" id="WP_326565128.1">
    <property type="nucleotide sequence ID" value="NZ_CP142149.1"/>
</dbReference>
<evidence type="ECO:0000313" key="1">
    <source>
        <dbReference type="EMBL" id="WSE26160.1"/>
    </source>
</evidence>
<accession>A0ABZ1HV10</accession>
<protein>
    <submittedName>
        <fullName evidence="1">Uncharacterized protein</fullName>
    </submittedName>
</protein>
<proteinExistence type="predicted"/>
<sequence length="249" mass="26839">MTLYTDIPTRSEIDALWQFGAAAGTVPDAPPREIRVPDIPADVASAIGKASIKDRAPSRRVQGTEGQKLRMSQFSRLVDGALREVLPGHGVPLVLAATEPLESIFRVHCRYPDLVPHGVAGDPEDRGDGELVAEARAVLDNWYASRLDDEKSTFDERFGQGRTSTDLADLARFATRGAVHTLFVDIDATVPGEVDDRGDVTFEASGANELVDEVTRRAWLSGARILAVRHEDVPGGGDVAATLRYAPTA</sequence>